<dbReference type="Proteomes" id="UP001218218">
    <property type="component" value="Unassembled WGS sequence"/>
</dbReference>
<evidence type="ECO:0000313" key="3">
    <source>
        <dbReference type="Proteomes" id="UP001218218"/>
    </source>
</evidence>
<sequence length="141" mass="14534">MMLEVTTLHASMTGVVLPSPTARTSVSSSTASASATADTSSRNTKTTKAGLPLRAGGAGAGKRLSTKRARVSGAVRREPVEDSLGGLGLAIGMAHRPGTSRGRGDSGYMDVDADMDESPIRPTFPTTPSPFPSNVLLQQKH</sequence>
<evidence type="ECO:0000256" key="1">
    <source>
        <dbReference type="SAM" id="MobiDB-lite"/>
    </source>
</evidence>
<organism evidence="2 3">
    <name type="scientific">Mycena albidolilacea</name>
    <dbReference type="NCBI Taxonomy" id="1033008"/>
    <lineage>
        <taxon>Eukaryota</taxon>
        <taxon>Fungi</taxon>
        <taxon>Dikarya</taxon>
        <taxon>Basidiomycota</taxon>
        <taxon>Agaricomycotina</taxon>
        <taxon>Agaricomycetes</taxon>
        <taxon>Agaricomycetidae</taxon>
        <taxon>Agaricales</taxon>
        <taxon>Marasmiineae</taxon>
        <taxon>Mycenaceae</taxon>
        <taxon>Mycena</taxon>
    </lineage>
</organism>
<dbReference type="AlphaFoldDB" id="A0AAD6ZED0"/>
<accession>A0AAD6ZED0</accession>
<dbReference type="EMBL" id="JARIHO010000057">
    <property type="protein sequence ID" value="KAJ7318542.1"/>
    <property type="molecule type" value="Genomic_DNA"/>
</dbReference>
<proteinExistence type="predicted"/>
<name>A0AAD6ZED0_9AGAR</name>
<feature type="region of interest" description="Disordered" evidence="1">
    <location>
        <begin position="122"/>
        <end position="141"/>
    </location>
</feature>
<feature type="region of interest" description="Disordered" evidence="1">
    <location>
        <begin position="18"/>
        <end position="77"/>
    </location>
</feature>
<comment type="caution">
    <text evidence="2">The sequence shown here is derived from an EMBL/GenBank/DDBJ whole genome shotgun (WGS) entry which is preliminary data.</text>
</comment>
<reference evidence="2" key="1">
    <citation type="submission" date="2023-03" db="EMBL/GenBank/DDBJ databases">
        <title>Massive genome expansion in bonnet fungi (Mycena s.s.) driven by repeated elements and novel gene families across ecological guilds.</title>
        <authorList>
            <consortium name="Lawrence Berkeley National Laboratory"/>
            <person name="Harder C.B."/>
            <person name="Miyauchi S."/>
            <person name="Viragh M."/>
            <person name="Kuo A."/>
            <person name="Thoen E."/>
            <person name="Andreopoulos B."/>
            <person name="Lu D."/>
            <person name="Skrede I."/>
            <person name="Drula E."/>
            <person name="Henrissat B."/>
            <person name="Morin E."/>
            <person name="Kohler A."/>
            <person name="Barry K."/>
            <person name="LaButti K."/>
            <person name="Morin E."/>
            <person name="Salamov A."/>
            <person name="Lipzen A."/>
            <person name="Mereny Z."/>
            <person name="Hegedus B."/>
            <person name="Baldrian P."/>
            <person name="Stursova M."/>
            <person name="Weitz H."/>
            <person name="Taylor A."/>
            <person name="Grigoriev I.V."/>
            <person name="Nagy L.G."/>
            <person name="Martin F."/>
            <person name="Kauserud H."/>
        </authorList>
    </citation>
    <scope>NUCLEOTIDE SEQUENCE</scope>
    <source>
        <strain evidence="2">CBHHK002</strain>
    </source>
</reference>
<keyword evidence="3" id="KW-1185">Reference proteome</keyword>
<evidence type="ECO:0000313" key="2">
    <source>
        <dbReference type="EMBL" id="KAJ7318542.1"/>
    </source>
</evidence>
<gene>
    <name evidence="2" type="ORF">DFH08DRAFT_1086551</name>
</gene>
<feature type="compositionally biased region" description="Low complexity" evidence="1">
    <location>
        <begin position="19"/>
        <end position="41"/>
    </location>
</feature>
<protein>
    <submittedName>
        <fullName evidence="2">Uncharacterized protein</fullName>
    </submittedName>
</protein>